<dbReference type="RefSeq" id="WP_057397124.1">
    <property type="nucleotide sequence ID" value="NZ_LJXB01000068.1"/>
</dbReference>
<evidence type="ECO:0000256" key="3">
    <source>
        <dbReference type="ARBA" id="ARBA00022475"/>
    </source>
</evidence>
<reference evidence="8 9" key="1">
    <citation type="submission" date="2015-09" db="EMBL/GenBank/DDBJ databases">
        <authorList>
            <consortium name="Swine Surveillance"/>
        </authorList>
    </citation>
    <scope>NUCLEOTIDE SEQUENCE [LARGE SCALE GENOMIC DNA]</scope>
    <source>
        <strain evidence="8 9">S613</strain>
    </source>
</reference>
<feature type="transmembrane region" description="Helical" evidence="7">
    <location>
        <begin position="12"/>
        <end position="33"/>
    </location>
</feature>
<dbReference type="PANTHER" id="PTHR33452">
    <property type="entry name" value="OXIDOREDUCTASE CATD-RELATED"/>
    <property type="match status" value="1"/>
</dbReference>
<dbReference type="PANTHER" id="PTHR33452:SF1">
    <property type="entry name" value="INNER MEMBRANE PROTEIN YPHA-RELATED"/>
    <property type="match status" value="1"/>
</dbReference>
<evidence type="ECO:0000256" key="5">
    <source>
        <dbReference type="ARBA" id="ARBA00022989"/>
    </source>
</evidence>
<dbReference type="GO" id="GO:0005886">
    <property type="term" value="C:plasma membrane"/>
    <property type="evidence" value="ECO:0007669"/>
    <property type="project" value="UniProtKB-SubCell"/>
</dbReference>
<evidence type="ECO:0000256" key="7">
    <source>
        <dbReference type="SAM" id="Phobius"/>
    </source>
</evidence>
<evidence type="ECO:0000256" key="1">
    <source>
        <dbReference type="ARBA" id="ARBA00004651"/>
    </source>
</evidence>
<evidence type="ECO:0000313" key="9">
    <source>
        <dbReference type="Proteomes" id="UP000050349"/>
    </source>
</evidence>
<comment type="similarity">
    <text evidence="2">Belongs to the DoxX family.</text>
</comment>
<dbReference type="InterPro" id="IPR051907">
    <property type="entry name" value="DoxX-like_oxidoreductase"/>
</dbReference>
<dbReference type="InterPro" id="IPR032808">
    <property type="entry name" value="DoxX"/>
</dbReference>
<keyword evidence="5 7" id="KW-1133">Transmembrane helix</keyword>
<keyword evidence="6 7" id="KW-0472">Membrane</keyword>
<dbReference type="OrthoDB" id="5382961at2"/>
<comment type="caution">
    <text evidence="8">The sequence shown here is derived from an EMBL/GenBank/DDBJ whole genome shotgun (WGS) entry which is preliminary data.</text>
</comment>
<organism evidence="8 9">
    <name type="scientific">Pseudomonas fluorescens</name>
    <dbReference type="NCBI Taxonomy" id="294"/>
    <lineage>
        <taxon>Bacteria</taxon>
        <taxon>Pseudomonadati</taxon>
        <taxon>Pseudomonadota</taxon>
        <taxon>Gammaproteobacteria</taxon>
        <taxon>Pseudomonadales</taxon>
        <taxon>Pseudomonadaceae</taxon>
        <taxon>Pseudomonas</taxon>
    </lineage>
</organism>
<feature type="transmembrane region" description="Helical" evidence="7">
    <location>
        <begin position="45"/>
        <end position="68"/>
    </location>
</feature>
<dbReference type="PATRIC" id="fig|294.162.peg.1892"/>
<sequence length="133" mass="14099">MIDIRTTPYAALVMRLALGIMFIAHGLTKVFVFTPAGTAGFFESIGIPGLLAYPVMAFEVIGGLMLVLGVYARWVAALAVVQLFVAATVHFGNGWSFTNANGGWEYPIYLSISALVVALLGDGLFALKPSTKA</sequence>
<name>A0A0N8NXJ7_PSEFL</name>
<dbReference type="Pfam" id="PF07681">
    <property type="entry name" value="DoxX"/>
    <property type="match status" value="1"/>
</dbReference>
<proteinExistence type="inferred from homology"/>
<protein>
    <submittedName>
        <fullName evidence="8">DoxX family protein</fullName>
    </submittedName>
</protein>
<dbReference type="Proteomes" id="UP000050349">
    <property type="component" value="Unassembled WGS sequence"/>
</dbReference>
<evidence type="ECO:0000256" key="6">
    <source>
        <dbReference type="ARBA" id="ARBA00023136"/>
    </source>
</evidence>
<feature type="transmembrane region" description="Helical" evidence="7">
    <location>
        <begin position="75"/>
        <end position="96"/>
    </location>
</feature>
<keyword evidence="4 7" id="KW-0812">Transmembrane</keyword>
<comment type="subcellular location">
    <subcellularLocation>
        <location evidence="1">Cell membrane</location>
        <topology evidence="1">Multi-pass membrane protein</topology>
    </subcellularLocation>
</comment>
<evidence type="ECO:0000313" key="8">
    <source>
        <dbReference type="EMBL" id="KPU60393.1"/>
    </source>
</evidence>
<dbReference type="EMBL" id="LJXB01000068">
    <property type="protein sequence ID" value="KPU60393.1"/>
    <property type="molecule type" value="Genomic_DNA"/>
</dbReference>
<dbReference type="AlphaFoldDB" id="A0A0N8NXJ7"/>
<accession>A0A0N8NXJ7</accession>
<evidence type="ECO:0000256" key="4">
    <source>
        <dbReference type="ARBA" id="ARBA00022692"/>
    </source>
</evidence>
<evidence type="ECO:0000256" key="2">
    <source>
        <dbReference type="ARBA" id="ARBA00006679"/>
    </source>
</evidence>
<feature type="transmembrane region" description="Helical" evidence="7">
    <location>
        <begin position="108"/>
        <end position="127"/>
    </location>
</feature>
<gene>
    <name evidence="8" type="ORF">AN403_4232</name>
</gene>
<keyword evidence="3" id="KW-1003">Cell membrane</keyword>